<reference evidence="2" key="1">
    <citation type="journal article" date="1999" name="Methods Enzymol.">
        <title>High-efficiency full-length cDNA cloning.</title>
        <authorList>
            <person name="Carninci P."/>
            <person name="Hayashizaki Y."/>
        </authorList>
    </citation>
    <scope>NUCLEOTIDE SEQUENCE</scope>
    <source>
        <strain evidence="2">C57BL/6J</strain>
        <tissue evidence="2">Testis</tissue>
    </source>
</reference>
<feature type="compositionally biased region" description="Basic residues" evidence="1">
    <location>
        <begin position="95"/>
        <end position="126"/>
    </location>
</feature>
<dbReference type="AlphaFoldDB" id="Q9CVZ6"/>
<feature type="non-terminal residue" evidence="2">
    <location>
        <position position="270"/>
    </location>
</feature>
<sequence length="270" mass="29574">APGRGPGRQQRPGPRPSAGERPLQSSRPGPYLRQAEQDAGCLDELAAHDAESRLRIDVEAARHGRREAELVVGQQAVFQGDEHARVEPVADQHPLRPRGRSRRAGRAGRRRRSHQPRSPGRRRRHFVPPTLLGPFPSGRLLETIVAAPPRPLPLAERHRCLDAVGRTTSPSVSRQAPTPEAPTGGAARYPLGSAAWPEPELLPGKRGSRRAPFFGGWDRTTFLPQSHVHDVTPRLSSESLVLSPPFRPRALEQLWGGSASIKRADVPLIP</sequence>
<reference evidence="2" key="6">
    <citation type="journal article" date="2002" name="Nature">
        <title>Analysis of the mouse transcriptome based on functional annotation of 60,770 full-length cDNAs.</title>
        <authorList>
            <consortium name="The FANTOM Consortium and the RIKEN Genome Exploration Research Group Phase I and II Team"/>
        </authorList>
    </citation>
    <scope>NUCLEOTIDE SEQUENCE</scope>
    <source>
        <strain evidence="2">C57BL/6J</strain>
        <tissue evidence="2">Testis</tissue>
    </source>
</reference>
<feature type="region of interest" description="Disordered" evidence="1">
    <location>
        <begin position="165"/>
        <end position="204"/>
    </location>
</feature>
<reference evidence="2" key="5">
    <citation type="journal article" date="2001" name="Nature">
        <title>Functional annotation of a full-length mouse cDNA collection.</title>
        <authorList>
            <consortium name="The RIKEN Genome Exploration Research Group Phase II Team and the FANTOM Consortium"/>
        </authorList>
    </citation>
    <scope>NUCLEOTIDE SEQUENCE</scope>
    <source>
        <strain evidence="2">C57BL/6J</strain>
        <tissue evidence="2">Testis</tissue>
    </source>
</reference>
<reference evidence="2" key="8">
    <citation type="journal article" date="2005" name="Science">
        <title>Antisense Transcription in the Mammalian Transcriptome.</title>
        <authorList>
            <consortium name="RIKEN Genome Exploration Research Group and Genome Science Group (Genome Network Project Core Group) and the FANTOM Consortium"/>
        </authorList>
    </citation>
    <scope>NUCLEOTIDE SEQUENCE</scope>
    <source>
        <strain evidence="2">C57BL/6J</strain>
        <tissue evidence="2">Testis</tissue>
    </source>
</reference>
<accession>Q9CVZ6</accession>
<feature type="compositionally biased region" description="Polar residues" evidence="1">
    <location>
        <begin position="166"/>
        <end position="175"/>
    </location>
</feature>
<feature type="compositionally biased region" description="Low complexity" evidence="1">
    <location>
        <begin position="176"/>
        <end position="187"/>
    </location>
</feature>
<name>Q9CVZ6_MOUSE</name>
<reference evidence="2" key="3">
    <citation type="journal article" date="2000" name="Genome Res.">
        <title>RIKEN integrated sequence analysis (RISA) system--384-format sequencing pipeline with 384 multicapillary sequencer.</title>
        <authorList>
            <person name="Shibata K."/>
            <person name="Itoh M."/>
            <person name="Aizawa K."/>
            <person name="Nagaoka S."/>
            <person name="Sasaki N."/>
            <person name="Carninci P."/>
            <person name="Konno H."/>
            <person name="Akiyama J."/>
            <person name="Nishi K."/>
            <person name="Kitsunai T."/>
            <person name="Tashiro H."/>
            <person name="Itoh M."/>
            <person name="Sumi N."/>
            <person name="Ishii Y."/>
            <person name="Nakamura S."/>
            <person name="Hazama M."/>
            <person name="Nishine T."/>
            <person name="Harada A."/>
            <person name="Yamamoto R."/>
            <person name="Matsumoto H."/>
            <person name="Sakaguchi S."/>
            <person name="Ikegami T."/>
            <person name="Kashiwagi K."/>
            <person name="Fujiwake S."/>
            <person name="Inoue K."/>
            <person name="Togawa Y."/>
            <person name="Izawa M."/>
            <person name="Ohara E."/>
            <person name="Watahiki M."/>
            <person name="Yoneda Y."/>
            <person name="Ishikawa T."/>
            <person name="Ozawa K."/>
            <person name="Tanaka T."/>
            <person name="Matsuura S."/>
            <person name="Kawai J."/>
            <person name="Okazaki Y."/>
            <person name="Muramatsu M."/>
            <person name="Inoue Y."/>
            <person name="Kira A."/>
            <person name="Hayashizaki Y."/>
        </authorList>
    </citation>
    <scope>NUCLEOTIDE SEQUENCE</scope>
    <source>
        <strain evidence="2">C57BL/6J</strain>
        <tissue evidence="2">Testis</tissue>
    </source>
</reference>
<feature type="non-terminal residue" evidence="2">
    <location>
        <position position="1"/>
    </location>
</feature>
<feature type="region of interest" description="Disordered" evidence="1">
    <location>
        <begin position="1"/>
        <end position="38"/>
    </location>
</feature>
<proteinExistence type="evidence at transcript level"/>
<evidence type="ECO:0000313" key="2">
    <source>
        <dbReference type="EMBL" id="BAB24246.3"/>
    </source>
</evidence>
<evidence type="ECO:0000256" key="1">
    <source>
        <dbReference type="SAM" id="MobiDB-lite"/>
    </source>
</evidence>
<reference evidence="2" key="2">
    <citation type="journal article" date="2000" name="Genome Res.">
        <title>Normalization and subtraction of cap-trapper-selected cDNAs to prepare full-length cDNA libraries for rapid discovery of new genes.</title>
        <authorList>
            <person name="Carninci P."/>
            <person name="Shibata Y."/>
            <person name="Hayatsu N."/>
            <person name="Sugahara Y."/>
            <person name="Shibata K."/>
            <person name="Itoh M."/>
            <person name="Konno H."/>
            <person name="Okazaki Y."/>
            <person name="Muramatsu M."/>
            <person name="Hayashizaki Y."/>
        </authorList>
    </citation>
    <scope>NUCLEOTIDE SEQUENCE</scope>
    <source>
        <strain evidence="2">C57BL/6J</strain>
        <tissue evidence="2">Testis</tissue>
    </source>
</reference>
<dbReference type="EMBL" id="AK005805">
    <property type="protein sequence ID" value="BAB24246.3"/>
    <property type="molecule type" value="mRNA"/>
</dbReference>
<feature type="region of interest" description="Disordered" evidence="1">
    <location>
        <begin position="76"/>
        <end position="131"/>
    </location>
</feature>
<reference evidence="2" key="7">
    <citation type="journal article" date="2005" name="Science">
        <title>The Transcriptional Landscape of the Mammalian Genome.</title>
        <authorList>
            <consortium name="The FANTOM Consortium"/>
            <consortium name="Riken Genome Exploration Research Group and Genome Science Group (Genome Network Project Core Group)"/>
        </authorList>
    </citation>
    <scope>NUCLEOTIDE SEQUENCE</scope>
    <source>
        <strain evidence="2">C57BL/6J</strain>
        <tissue evidence="2">Testis</tissue>
    </source>
</reference>
<protein>
    <submittedName>
        <fullName evidence="2">Uncharacterized protein</fullName>
    </submittedName>
</protein>
<organism evidence="2">
    <name type="scientific">Mus musculus</name>
    <name type="common">Mouse</name>
    <dbReference type="NCBI Taxonomy" id="10090"/>
    <lineage>
        <taxon>Eukaryota</taxon>
        <taxon>Metazoa</taxon>
        <taxon>Chordata</taxon>
        <taxon>Craniata</taxon>
        <taxon>Vertebrata</taxon>
        <taxon>Euteleostomi</taxon>
        <taxon>Mammalia</taxon>
        <taxon>Eutheria</taxon>
        <taxon>Euarchontoglires</taxon>
        <taxon>Glires</taxon>
        <taxon>Rodentia</taxon>
        <taxon>Myomorpha</taxon>
        <taxon>Muroidea</taxon>
        <taxon>Muridae</taxon>
        <taxon>Murinae</taxon>
        <taxon>Mus</taxon>
        <taxon>Mus</taxon>
    </lineage>
</organism>
<reference evidence="2" key="4">
    <citation type="submission" date="2000-07" db="EMBL/GenBank/DDBJ databases">
        <authorList>
            <person name="Adachi J."/>
            <person name="Aizawa K."/>
            <person name="Akahira S."/>
            <person name="Akimura T."/>
            <person name="Arai A."/>
            <person name="Aono H."/>
            <person name="Arakawa T."/>
            <person name="Bono H."/>
            <person name="Carninci P."/>
            <person name="Fukuda S."/>
            <person name="Fukunishi Y."/>
            <person name="Furuno M."/>
            <person name="Hanagaki T."/>
            <person name="Hara A."/>
            <person name="Hayatsu N."/>
            <person name="Hiramoto K."/>
            <person name="Hiraoka T."/>
            <person name="Hori F."/>
            <person name="Imotani K."/>
            <person name="Ishii Y."/>
            <person name="Itoh M."/>
            <person name="Izawa M."/>
            <person name="Kasukawa T."/>
            <person name="Kato H."/>
            <person name="Kawai J."/>
            <person name="Kojima Y."/>
            <person name="Konno H."/>
            <person name="Kouda M."/>
            <person name="Koya S."/>
            <person name="Kurihara C."/>
            <person name="Matsuyama T."/>
            <person name="Miyazaki A."/>
            <person name="Nishi K."/>
            <person name="Nomura K."/>
            <person name="Numazaki R."/>
            <person name="Ohno M."/>
            <person name="Okazaki Y."/>
            <person name="Okido T."/>
            <person name="Owa C."/>
            <person name="Saito H."/>
            <person name="Saito R."/>
            <person name="Sakai C."/>
            <person name="Sakai K."/>
            <person name="Sano H."/>
            <person name="Sasaki D."/>
            <person name="Shibata K."/>
            <person name="Shibata Y."/>
            <person name="Shinagawa A."/>
            <person name="Shiraki T."/>
            <person name="Sogabe Y."/>
            <person name="Suzuki H."/>
            <person name="Tagami M."/>
            <person name="Tagawa A."/>
            <person name="Takahashi F."/>
            <person name="Tanaka T."/>
            <person name="Tejima Y."/>
            <person name="Toya T."/>
            <person name="Yamamura T."/>
            <person name="Yasunishi A."/>
            <person name="Yoshida K."/>
            <person name="Yoshino M."/>
            <person name="Muramatsu M."/>
            <person name="Hayashizaki Y."/>
        </authorList>
    </citation>
    <scope>NUCLEOTIDE SEQUENCE</scope>
    <source>
        <strain evidence="2">C57BL/6J</strain>
        <tissue evidence="2">Testis</tissue>
    </source>
</reference>
<feature type="compositionally biased region" description="Basic and acidic residues" evidence="1">
    <location>
        <begin position="80"/>
        <end position="94"/>
    </location>
</feature>